<evidence type="ECO:0000313" key="4">
    <source>
        <dbReference type="EMBL" id="RKF63718.1"/>
    </source>
</evidence>
<dbReference type="InterPro" id="IPR015797">
    <property type="entry name" value="NUDIX_hydrolase-like_dom_sf"/>
</dbReference>
<dbReference type="PROSITE" id="PS00893">
    <property type="entry name" value="NUDIX_BOX"/>
    <property type="match status" value="1"/>
</dbReference>
<evidence type="ECO:0000313" key="5">
    <source>
        <dbReference type="Proteomes" id="UP000286134"/>
    </source>
</evidence>
<reference evidence="4 5" key="1">
    <citation type="journal article" date="2018" name="BMC Genomics">
        <title>Comparative genome analyses reveal sequence features reflecting distinct modes of host-adaptation between dicot and monocot powdery mildew.</title>
        <authorList>
            <person name="Wu Y."/>
            <person name="Ma X."/>
            <person name="Pan Z."/>
            <person name="Kale S.D."/>
            <person name="Song Y."/>
            <person name="King H."/>
            <person name="Zhang Q."/>
            <person name="Presley C."/>
            <person name="Deng X."/>
            <person name="Wei C.I."/>
            <person name="Xiao S."/>
        </authorList>
    </citation>
    <scope>NUCLEOTIDE SEQUENCE [LARGE SCALE GENOMIC DNA]</scope>
    <source>
        <strain evidence="4">UMSG2</strain>
    </source>
</reference>
<dbReference type="CDD" id="cd18888">
    <property type="entry name" value="NUDIX_ADPRase_Nudt5"/>
    <property type="match status" value="1"/>
</dbReference>
<dbReference type="GO" id="GO:0005634">
    <property type="term" value="C:nucleus"/>
    <property type="evidence" value="ECO:0007669"/>
    <property type="project" value="TreeGrafter"/>
</dbReference>
<dbReference type="PANTHER" id="PTHR11839:SF1">
    <property type="entry name" value="ADP-SUGAR PYROPHOSPHATASE"/>
    <property type="match status" value="1"/>
</dbReference>
<dbReference type="GO" id="GO:0019693">
    <property type="term" value="P:ribose phosphate metabolic process"/>
    <property type="evidence" value="ECO:0007669"/>
    <property type="project" value="TreeGrafter"/>
</dbReference>
<dbReference type="InterPro" id="IPR000086">
    <property type="entry name" value="NUDIX_hydrolase_dom"/>
</dbReference>
<comment type="similarity">
    <text evidence="2">Belongs to the Nudix hydrolase family.</text>
</comment>
<name>A0A420I202_9PEZI</name>
<dbReference type="STRING" id="212602.A0A420I202"/>
<dbReference type="PROSITE" id="PS51462">
    <property type="entry name" value="NUDIX"/>
    <property type="match status" value="1"/>
</dbReference>
<accession>A0A420I202</accession>
<keyword evidence="1 2" id="KW-0378">Hydrolase</keyword>
<evidence type="ECO:0000256" key="1">
    <source>
        <dbReference type="ARBA" id="ARBA00022801"/>
    </source>
</evidence>
<proteinExistence type="inferred from homology"/>
<dbReference type="EMBL" id="MCFK01002377">
    <property type="protein sequence ID" value="RKF63718.1"/>
    <property type="molecule type" value="Genomic_DNA"/>
</dbReference>
<feature type="domain" description="Nudix hydrolase" evidence="3">
    <location>
        <begin position="51"/>
        <end position="195"/>
    </location>
</feature>
<gene>
    <name evidence="4" type="ORF">OnM2_023001</name>
</gene>
<keyword evidence="5" id="KW-1185">Reference proteome</keyword>
<dbReference type="GO" id="GO:0047631">
    <property type="term" value="F:ADP-ribose diphosphatase activity"/>
    <property type="evidence" value="ECO:0007669"/>
    <property type="project" value="TreeGrafter"/>
</dbReference>
<dbReference type="Gene3D" id="3.90.79.10">
    <property type="entry name" value="Nucleoside Triphosphate Pyrophosphohydrolase"/>
    <property type="match status" value="1"/>
</dbReference>
<dbReference type="PRINTS" id="PR00502">
    <property type="entry name" value="NUDIXFAMILY"/>
</dbReference>
<protein>
    <submittedName>
        <fullName evidence="4">ADP-ribose pyrophosphatase</fullName>
    </submittedName>
</protein>
<dbReference type="Proteomes" id="UP000286134">
    <property type="component" value="Unassembled WGS sequence"/>
</dbReference>
<dbReference type="SUPFAM" id="SSF55811">
    <property type="entry name" value="Nudix"/>
    <property type="match status" value="1"/>
</dbReference>
<dbReference type="FunFam" id="3.90.79.10:FF:000016">
    <property type="entry name" value="ADP-sugar pyrophosphatase isoform X1"/>
    <property type="match status" value="1"/>
</dbReference>
<dbReference type="PANTHER" id="PTHR11839">
    <property type="entry name" value="UDP/ADP-SUGAR PYROPHOSPHATASE"/>
    <property type="match status" value="1"/>
</dbReference>
<dbReference type="InterPro" id="IPR020084">
    <property type="entry name" value="NUDIX_hydrolase_CS"/>
</dbReference>
<evidence type="ECO:0000259" key="3">
    <source>
        <dbReference type="PROSITE" id="PS51462"/>
    </source>
</evidence>
<dbReference type="Pfam" id="PF00293">
    <property type="entry name" value="NUDIX"/>
    <property type="match status" value="1"/>
</dbReference>
<evidence type="ECO:0000256" key="2">
    <source>
        <dbReference type="RuleBase" id="RU003476"/>
    </source>
</evidence>
<dbReference type="GO" id="GO:0006753">
    <property type="term" value="P:nucleoside phosphate metabolic process"/>
    <property type="evidence" value="ECO:0007669"/>
    <property type="project" value="TreeGrafter"/>
</dbReference>
<dbReference type="OrthoDB" id="10249920at2759"/>
<dbReference type="GO" id="GO:0005829">
    <property type="term" value="C:cytosol"/>
    <property type="evidence" value="ECO:0007669"/>
    <property type="project" value="TreeGrafter"/>
</dbReference>
<dbReference type="InterPro" id="IPR020476">
    <property type="entry name" value="Nudix_hydrolase"/>
</dbReference>
<sequence length="210" mass="23505">MSSSVAKVLRNEPLKNENAKWIQLMLTTYKDPLGTERTWEYAERQTRPQSSSVDAVGIVAILDLSTGPEIVLQKQFRPPVDAVCIEIPAGLVDEGETPEQAAIRELKEETGYVGEISMSTSVMLNGTSSYSNPGFSNTNLKMIHMTVNMNNPLNQKPKPELEENEFIEVFTLPLKKLYSQCEIWEKEGFALDARVATLAEGIELARNWNL</sequence>
<organism evidence="4 5">
    <name type="scientific">Erysiphe neolycopersici</name>
    <dbReference type="NCBI Taxonomy" id="212602"/>
    <lineage>
        <taxon>Eukaryota</taxon>
        <taxon>Fungi</taxon>
        <taxon>Dikarya</taxon>
        <taxon>Ascomycota</taxon>
        <taxon>Pezizomycotina</taxon>
        <taxon>Leotiomycetes</taxon>
        <taxon>Erysiphales</taxon>
        <taxon>Erysiphaceae</taxon>
        <taxon>Erysiphe</taxon>
    </lineage>
</organism>
<dbReference type="AlphaFoldDB" id="A0A420I202"/>
<comment type="caution">
    <text evidence="4">The sequence shown here is derived from an EMBL/GenBank/DDBJ whole genome shotgun (WGS) entry which is preliminary data.</text>
</comment>